<evidence type="ECO:0000313" key="3">
    <source>
        <dbReference type="WBParaSite" id="Minc3s10763g44347"/>
    </source>
</evidence>
<keyword evidence="2" id="KW-1185">Reference proteome</keyword>
<organism evidence="2 3">
    <name type="scientific">Meloidogyne incognita</name>
    <name type="common">Southern root-knot nematode worm</name>
    <name type="synonym">Oxyuris incognita</name>
    <dbReference type="NCBI Taxonomy" id="6306"/>
    <lineage>
        <taxon>Eukaryota</taxon>
        <taxon>Metazoa</taxon>
        <taxon>Ecdysozoa</taxon>
        <taxon>Nematoda</taxon>
        <taxon>Chromadorea</taxon>
        <taxon>Rhabditida</taxon>
        <taxon>Tylenchina</taxon>
        <taxon>Tylenchomorpha</taxon>
        <taxon>Tylenchoidea</taxon>
        <taxon>Meloidogynidae</taxon>
        <taxon>Meloidogyninae</taxon>
        <taxon>Meloidogyne</taxon>
        <taxon>Meloidogyne incognita group</taxon>
    </lineage>
</organism>
<reference evidence="3" key="1">
    <citation type="submission" date="2022-11" db="UniProtKB">
        <authorList>
            <consortium name="WormBaseParasite"/>
        </authorList>
    </citation>
    <scope>IDENTIFICATION</scope>
</reference>
<dbReference type="AlphaFoldDB" id="A0A914NUI0"/>
<dbReference type="Proteomes" id="UP000887563">
    <property type="component" value="Unplaced"/>
</dbReference>
<evidence type="ECO:0000313" key="2">
    <source>
        <dbReference type="Proteomes" id="UP000887563"/>
    </source>
</evidence>
<feature type="compositionally biased region" description="Basic and acidic residues" evidence="1">
    <location>
        <begin position="82"/>
        <end position="93"/>
    </location>
</feature>
<accession>A0A914NUI0</accession>
<proteinExistence type="predicted"/>
<protein>
    <submittedName>
        <fullName evidence="3">Uncharacterized protein</fullName>
    </submittedName>
</protein>
<name>A0A914NUI0_MELIC</name>
<evidence type="ECO:0000256" key="1">
    <source>
        <dbReference type="SAM" id="MobiDB-lite"/>
    </source>
</evidence>
<feature type="region of interest" description="Disordered" evidence="1">
    <location>
        <begin position="68"/>
        <end position="93"/>
    </location>
</feature>
<sequence length="93" mass="10249">MVQPKKLLSSLFEQEAAANSMQQFFQLEQQFKQFASSTCPDLNTFSPVHVPPVPQRSANIIKASSIQQVSSSLDTARGGRSYNDDDKSQASNI</sequence>
<dbReference type="WBParaSite" id="Minc3s10763g44347">
    <property type="protein sequence ID" value="Minc3s10763g44347"/>
    <property type="gene ID" value="Minc3s10763g44347"/>
</dbReference>